<protein>
    <submittedName>
        <fullName evidence="1">Uncharacterized protein</fullName>
    </submittedName>
</protein>
<accession>A0AAD6UTS3</accession>
<comment type="caution">
    <text evidence="1">The sequence shown here is derived from an EMBL/GenBank/DDBJ whole genome shotgun (WGS) entry which is preliminary data.</text>
</comment>
<keyword evidence="2" id="KW-1185">Reference proteome</keyword>
<evidence type="ECO:0000313" key="2">
    <source>
        <dbReference type="Proteomes" id="UP001219525"/>
    </source>
</evidence>
<dbReference type="Proteomes" id="UP001219525">
    <property type="component" value="Unassembled WGS sequence"/>
</dbReference>
<name>A0AAD6UTS3_9AGAR</name>
<reference evidence="1" key="1">
    <citation type="submission" date="2023-03" db="EMBL/GenBank/DDBJ databases">
        <title>Massive genome expansion in bonnet fungi (Mycena s.s.) driven by repeated elements and novel gene families across ecological guilds.</title>
        <authorList>
            <consortium name="Lawrence Berkeley National Laboratory"/>
            <person name="Harder C.B."/>
            <person name="Miyauchi S."/>
            <person name="Viragh M."/>
            <person name="Kuo A."/>
            <person name="Thoen E."/>
            <person name="Andreopoulos B."/>
            <person name="Lu D."/>
            <person name="Skrede I."/>
            <person name="Drula E."/>
            <person name="Henrissat B."/>
            <person name="Morin E."/>
            <person name="Kohler A."/>
            <person name="Barry K."/>
            <person name="LaButti K."/>
            <person name="Morin E."/>
            <person name="Salamov A."/>
            <person name="Lipzen A."/>
            <person name="Mereny Z."/>
            <person name="Hegedus B."/>
            <person name="Baldrian P."/>
            <person name="Stursova M."/>
            <person name="Weitz H."/>
            <person name="Taylor A."/>
            <person name="Grigoriev I.V."/>
            <person name="Nagy L.G."/>
            <person name="Martin F."/>
            <person name="Kauserud H."/>
        </authorList>
    </citation>
    <scope>NUCLEOTIDE SEQUENCE</scope>
    <source>
        <strain evidence="1">9144</strain>
    </source>
</reference>
<evidence type="ECO:0000313" key="1">
    <source>
        <dbReference type="EMBL" id="KAJ7192157.1"/>
    </source>
</evidence>
<dbReference type="AlphaFoldDB" id="A0AAD6UTS3"/>
<sequence length="170" mass="17787">MTFMRCAACVQAVQAISIATAGALHLAYLVALVPGREARGCRGLSDIVRDGCPRRGNAGDDGGPARGGGARRQDFARRFTGLIVDELVILPGSGIITGDHPVAGDTSVLLTSYHQCGYAKVPMTTVQGRANAAQLPCNCRATGKKGAVHVPCNVTQSRKCRAESHCRASR</sequence>
<organism evidence="1 2">
    <name type="scientific">Mycena pura</name>
    <dbReference type="NCBI Taxonomy" id="153505"/>
    <lineage>
        <taxon>Eukaryota</taxon>
        <taxon>Fungi</taxon>
        <taxon>Dikarya</taxon>
        <taxon>Basidiomycota</taxon>
        <taxon>Agaricomycotina</taxon>
        <taxon>Agaricomycetes</taxon>
        <taxon>Agaricomycetidae</taxon>
        <taxon>Agaricales</taxon>
        <taxon>Marasmiineae</taxon>
        <taxon>Mycenaceae</taxon>
        <taxon>Mycena</taxon>
    </lineage>
</organism>
<proteinExistence type="predicted"/>
<dbReference type="EMBL" id="JARJCW010000123">
    <property type="protein sequence ID" value="KAJ7192157.1"/>
    <property type="molecule type" value="Genomic_DNA"/>
</dbReference>
<gene>
    <name evidence="1" type="ORF">GGX14DRAFT_406555</name>
</gene>